<dbReference type="InterPro" id="IPR041698">
    <property type="entry name" value="Methyltransf_25"/>
</dbReference>
<reference evidence="3" key="1">
    <citation type="journal article" date="2019" name="Int. J. Syst. Evol. Microbiol.">
        <title>The Global Catalogue of Microorganisms (GCM) 10K type strain sequencing project: providing services to taxonomists for standard genome sequencing and annotation.</title>
        <authorList>
            <consortium name="The Broad Institute Genomics Platform"/>
            <consortium name="The Broad Institute Genome Sequencing Center for Infectious Disease"/>
            <person name="Wu L."/>
            <person name="Ma J."/>
        </authorList>
    </citation>
    <scope>NUCLEOTIDE SEQUENCE [LARGE SCALE GENOMIC DNA]</scope>
    <source>
        <strain evidence="3">CGMCC 1.15772</strain>
    </source>
</reference>
<evidence type="ECO:0000313" key="2">
    <source>
        <dbReference type="EMBL" id="MFC6591649.1"/>
    </source>
</evidence>
<accession>A0ABW1YFK3</accession>
<feature type="domain" description="Methyltransferase" evidence="1">
    <location>
        <begin position="133"/>
        <end position="206"/>
    </location>
</feature>
<protein>
    <submittedName>
        <fullName evidence="2">Class I SAM-dependent methyltransferase</fullName>
    </submittedName>
</protein>
<proteinExistence type="predicted"/>
<dbReference type="GO" id="GO:0008168">
    <property type="term" value="F:methyltransferase activity"/>
    <property type="evidence" value="ECO:0007669"/>
    <property type="project" value="UniProtKB-KW"/>
</dbReference>
<dbReference type="GO" id="GO:0032259">
    <property type="term" value="P:methylation"/>
    <property type="evidence" value="ECO:0007669"/>
    <property type="project" value="UniProtKB-KW"/>
</dbReference>
<keyword evidence="3" id="KW-1185">Reference proteome</keyword>
<dbReference type="EMBL" id="JBHSWD010000001">
    <property type="protein sequence ID" value="MFC6591649.1"/>
    <property type="molecule type" value="Genomic_DNA"/>
</dbReference>
<name>A0ABW1YFK3_9DEIO</name>
<sequence length="310" mass="33103">MDLGDQGFQPLAALLPRLRLALAGQGEVSFSAPDPDLGLGLYAGEAVPGGRHRSWLVWAEVAEALGAHLLTPERLAGGRVQVRLRRSGAVARFGSDYGAGSEFGRIDKLEDPSTLLGLVQALRRTLPPPGGRILALGVGSGRELQALDWAAGGPHGCEVVGLDKDASALAQAQQRYPDYRFAVQDVQQLGPDWGRFDLILSLSLLQSPGVQIDPLLRTLRSQHLTARGSLVLGFPNVGYSGGELSYGARMRNFAQPDLSLLMADVAQVRRFLHKHGFKVFVTGKHEVFVTALPANSATPPVCLPGKPDTL</sequence>
<dbReference type="SUPFAM" id="SSF53335">
    <property type="entry name" value="S-adenosyl-L-methionine-dependent methyltransferases"/>
    <property type="match status" value="1"/>
</dbReference>
<keyword evidence="2" id="KW-0489">Methyltransferase</keyword>
<comment type="caution">
    <text evidence="2">The sequence shown here is derived from an EMBL/GenBank/DDBJ whole genome shotgun (WGS) entry which is preliminary data.</text>
</comment>
<dbReference type="InterPro" id="IPR029063">
    <property type="entry name" value="SAM-dependent_MTases_sf"/>
</dbReference>
<keyword evidence="2" id="KW-0808">Transferase</keyword>
<dbReference type="Gene3D" id="3.40.50.150">
    <property type="entry name" value="Vaccinia Virus protein VP39"/>
    <property type="match status" value="1"/>
</dbReference>
<dbReference type="Pfam" id="PF13649">
    <property type="entry name" value="Methyltransf_25"/>
    <property type="match status" value="1"/>
</dbReference>
<organism evidence="2 3">
    <name type="scientific">Deinococcus lacus</name>
    <dbReference type="NCBI Taxonomy" id="392561"/>
    <lineage>
        <taxon>Bacteria</taxon>
        <taxon>Thermotogati</taxon>
        <taxon>Deinococcota</taxon>
        <taxon>Deinococci</taxon>
        <taxon>Deinococcales</taxon>
        <taxon>Deinococcaceae</taxon>
        <taxon>Deinococcus</taxon>
    </lineage>
</organism>
<evidence type="ECO:0000313" key="3">
    <source>
        <dbReference type="Proteomes" id="UP001596297"/>
    </source>
</evidence>
<evidence type="ECO:0000259" key="1">
    <source>
        <dbReference type="Pfam" id="PF13649"/>
    </source>
</evidence>
<gene>
    <name evidence="2" type="ORF">ACFP81_06250</name>
</gene>
<dbReference type="RefSeq" id="WP_380082652.1">
    <property type="nucleotide sequence ID" value="NZ_JBHSWD010000001.1"/>
</dbReference>
<dbReference type="Proteomes" id="UP001596297">
    <property type="component" value="Unassembled WGS sequence"/>
</dbReference>